<accession>A0ABS1DEQ6</accession>
<dbReference type="EMBL" id="NRRL01000034">
    <property type="protein sequence ID" value="MBK1668952.1"/>
    <property type="molecule type" value="Genomic_DNA"/>
</dbReference>
<evidence type="ECO:0000313" key="2">
    <source>
        <dbReference type="Proteomes" id="UP001296873"/>
    </source>
</evidence>
<dbReference type="RefSeq" id="WP_200341276.1">
    <property type="nucleotide sequence ID" value="NZ_NRRL01000034.1"/>
</dbReference>
<sequence length="299" mass="31910">MTADALTGPTHRGGEIGWSLGAFTVSLKTALPHLHDSVRFIYGRHPKAGPGTFIDVPIQVNGIDLGPRRLFRPRAGFRVGSRTPLYPTPRRHAPLLLESGINWVIGSEMHGYLLLHAAVVARGGDALVLPAPSGSGKSTLAAGLMAAGWRLLADEFAVIDMETSAIHPCLKAISLKNDAIAVMRERLPGEVLPDVYLTQRGHVGLLRPSAASVLAVGQSARVKWVVSPRFAPGRELSLSRVPRSQAFVTMASNTFNYDVLERHGFHALADVMSGADGYQLTHGDLDAAVAAVDRITADA</sequence>
<keyword evidence="2" id="KW-1185">Reference proteome</keyword>
<protein>
    <submittedName>
        <fullName evidence="1">HprK-related kinase A</fullName>
    </submittedName>
</protein>
<dbReference type="SUPFAM" id="SSF53795">
    <property type="entry name" value="PEP carboxykinase-like"/>
    <property type="match status" value="1"/>
</dbReference>
<gene>
    <name evidence="1" type="ORF">CKO28_13015</name>
</gene>
<name>A0ABS1DEQ6_9PROT</name>
<dbReference type="NCBIfam" id="TIGR04352">
    <property type="entry name" value="HprK_rel_A"/>
    <property type="match status" value="1"/>
</dbReference>
<dbReference type="Proteomes" id="UP001296873">
    <property type="component" value="Unassembled WGS sequence"/>
</dbReference>
<dbReference type="GO" id="GO:0016301">
    <property type="term" value="F:kinase activity"/>
    <property type="evidence" value="ECO:0007669"/>
    <property type="project" value="UniProtKB-KW"/>
</dbReference>
<dbReference type="InterPro" id="IPR027600">
    <property type="entry name" value="HprK-rel_A"/>
</dbReference>
<dbReference type="Gene3D" id="3.40.50.300">
    <property type="entry name" value="P-loop containing nucleotide triphosphate hydrolases"/>
    <property type="match status" value="1"/>
</dbReference>
<reference evidence="1 2" key="1">
    <citation type="journal article" date="2020" name="Microorganisms">
        <title>Osmotic Adaptation and Compatible Solute Biosynthesis of Phototrophic Bacteria as Revealed from Genome Analyses.</title>
        <authorList>
            <person name="Imhoff J.F."/>
            <person name="Rahn T."/>
            <person name="Kunzel S."/>
            <person name="Keller A."/>
            <person name="Neulinger S.C."/>
        </authorList>
    </citation>
    <scope>NUCLEOTIDE SEQUENCE [LARGE SCALE GENOMIC DNA]</scope>
    <source>
        <strain evidence="1 2">DSM 9895</strain>
    </source>
</reference>
<evidence type="ECO:0000313" key="1">
    <source>
        <dbReference type="EMBL" id="MBK1668952.1"/>
    </source>
</evidence>
<organism evidence="1 2">
    <name type="scientific">Rhodovibrio sodomensis</name>
    <dbReference type="NCBI Taxonomy" id="1088"/>
    <lineage>
        <taxon>Bacteria</taxon>
        <taxon>Pseudomonadati</taxon>
        <taxon>Pseudomonadota</taxon>
        <taxon>Alphaproteobacteria</taxon>
        <taxon>Rhodospirillales</taxon>
        <taxon>Rhodovibrionaceae</taxon>
        <taxon>Rhodovibrio</taxon>
    </lineage>
</organism>
<keyword evidence="1" id="KW-0808">Transferase</keyword>
<comment type="caution">
    <text evidence="1">The sequence shown here is derived from an EMBL/GenBank/DDBJ whole genome shotgun (WGS) entry which is preliminary data.</text>
</comment>
<proteinExistence type="predicted"/>
<keyword evidence="1" id="KW-0418">Kinase</keyword>
<dbReference type="InterPro" id="IPR027417">
    <property type="entry name" value="P-loop_NTPase"/>
</dbReference>